<feature type="domain" description="VHS" evidence="2">
    <location>
        <begin position="37"/>
        <end position="186"/>
    </location>
</feature>
<evidence type="ECO:0000313" key="3">
    <source>
        <dbReference type="EMBL" id="KAK5782211.1"/>
    </source>
</evidence>
<feature type="compositionally biased region" description="Basic and acidic residues" evidence="1">
    <location>
        <begin position="462"/>
        <end position="472"/>
    </location>
</feature>
<dbReference type="GO" id="GO:0006896">
    <property type="term" value="P:Golgi to vacuole transport"/>
    <property type="evidence" value="ECO:0007669"/>
    <property type="project" value="TreeGrafter"/>
</dbReference>
<dbReference type="GO" id="GO:0035091">
    <property type="term" value="F:phosphatidylinositol binding"/>
    <property type="evidence" value="ECO:0007669"/>
    <property type="project" value="InterPro"/>
</dbReference>
<dbReference type="Gene3D" id="1.25.40.90">
    <property type="match status" value="1"/>
</dbReference>
<dbReference type="InterPro" id="IPR008942">
    <property type="entry name" value="ENTH_VHS"/>
</dbReference>
<feature type="compositionally biased region" description="Polar residues" evidence="1">
    <location>
        <begin position="449"/>
        <end position="461"/>
    </location>
</feature>
<dbReference type="PANTHER" id="PTHR47180">
    <property type="entry name" value="ADP-RIBOSYLATION FACTOR-BINDING PROTEIN GGA1-RELATED"/>
    <property type="match status" value="1"/>
</dbReference>
<dbReference type="GO" id="GO:0005802">
    <property type="term" value="C:trans-Golgi network"/>
    <property type="evidence" value="ECO:0007669"/>
    <property type="project" value="TreeGrafter"/>
</dbReference>
<dbReference type="GO" id="GO:0005829">
    <property type="term" value="C:cytosol"/>
    <property type="evidence" value="ECO:0007669"/>
    <property type="project" value="GOC"/>
</dbReference>
<dbReference type="Proteomes" id="UP001306508">
    <property type="component" value="Unassembled WGS sequence"/>
</dbReference>
<name>A0AAN7W6A6_9SACH</name>
<proteinExistence type="predicted"/>
<reference evidence="4" key="1">
    <citation type="submission" date="2023-07" db="EMBL/GenBank/DDBJ databases">
        <title>A draft genome of Kazachstania heterogenica Y-27499.</title>
        <authorList>
            <person name="Donic C."/>
            <person name="Kralova J.S."/>
            <person name="Fidel L."/>
            <person name="Ben-Dor S."/>
            <person name="Jung S."/>
        </authorList>
    </citation>
    <scope>NUCLEOTIDE SEQUENCE [LARGE SCALE GENOMIC DNA]</scope>
    <source>
        <strain evidence="4">Y27499</strain>
    </source>
</reference>
<evidence type="ECO:0000313" key="4">
    <source>
        <dbReference type="Proteomes" id="UP001306508"/>
    </source>
</evidence>
<dbReference type="GO" id="GO:0043328">
    <property type="term" value="P:protein transport to vacuole involved in ubiquitin-dependent protein catabolic process via the multivesicular body sorting pathway"/>
    <property type="evidence" value="ECO:0007669"/>
    <property type="project" value="TreeGrafter"/>
</dbReference>
<feature type="region of interest" description="Disordered" evidence="1">
    <location>
        <begin position="447"/>
        <end position="478"/>
    </location>
</feature>
<dbReference type="InterPro" id="IPR052653">
    <property type="entry name" value="ARF-binding"/>
</dbReference>
<protein>
    <recommendedName>
        <fullName evidence="2">VHS domain-containing protein</fullName>
    </recommendedName>
</protein>
<dbReference type="SMART" id="SM00288">
    <property type="entry name" value="VHS"/>
    <property type="match status" value="1"/>
</dbReference>
<sequence>MVDTVEICDRVKNACFNNYYNLNDKKNVNDENRRLVLFLNIADYINMQKGEGNSARNVVFTIAKLISSSNVDQTVKLNAIKLLDLLVKNCGYPVHLHISRKGFLQVINNQFPPIRQTAITEDSNNSHNDLGKGMTISNNYSIVQSELLKELNIWYHTICQWTSYKTDLVYIKHLYNMILDKGYLYPPLNDKELAILKPYSYMDEDNDDNKNNTANNNNNMVMNIRSFEEFNNEQIIILNSQITELRRRGKEKDIKASDILAKKLKKFKSNKITNEAKNEILNRVKDWNHILLKWNQKLDKLLFKDDDQLNYQLTGIENNKLQHFIDYLKQVQDKIQDMLMEDINDETFINKLFMFNDTILRFFQRVQSNHEKLLKKITRKKNNEIERNFEPNPIQSSLDDDLISSTKDNNNDTKQKLNDRVANTDKLKMTNVKISTKKESKFIDMEKSSCLNNNEKNTNSDNAKDDEKKEKFNNSYNGGVCSPIGNRITSDKDDKALSTKMIDKEENKGIVEPVNNDFNTQKELNLNTKPKLDVQKTPLGLMFKTKLSNNTPMITYAVSKAETNGQFKFDGNANEITTHFKPFLDNP</sequence>
<dbReference type="GO" id="GO:0006895">
    <property type="term" value="P:Golgi to endosome transport"/>
    <property type="evidence" value="ECO:0007669"/>
    <property type="project" value="TreeGrafter"/>
</dbReference>
<dbReference type="EMBL" id="JAWIZZ010000006">
    <property type="protein sequence ID" value="KAK5782211.1"/>
    <property type="molecule type" value="Genomic_DNA"/>
</dbReference>
<dbReference type="PROSITE" id="PS50179">
    <property type="entry name" value="VHS"/>
    <property type="match status" value="1"/>
</dbReference>
<keyword evidence="4" id="KW-1185">Reference proteome</keyword>
<evidence type="ECO:0000259" key="2">
    <source>
        <dbReference type="PROSITE" id="PS50179"/>
    </source>
</evidence>
<dbReference type="GO" id="GO:0043130">
    <property type="term" value="F:ubiquitin binding"/>
    <property type="evidence" value="ECO:0007669"/>
    <property type="project" value="InterPro"/>
</dbReference>
<dbReference type="PANTHER" id="PTHR47180:SF1">
    <property type="entry name" value="ADP-RIBOSYLATION FACTOR-BINDING PROTEIN GGA1-RELATED"/>
    <property type="match status" value="1"/>
</dbReference>
<feature type="compositionally biased region" description="Basic and acidic residues" evidence="1">
    <location>
        <begin position="409"/>
        <end position="419"/>
    </location>
</feature>
<dbReference type="AlphaFoldDB" id="A0AAN7W6A6"/>
<dbReference type="InterPro" id="IPR002014">
    <property type="entry name" value="VHS_dom"/>
</dbReference>
<comment type="caution">
    <text evidence="3">The sequence shown here is derived from an EMBL/GenBank/DDBJ whole genome shotgun (WGS) entry which is preliminary data.</text>
</comment>
<feature type="region of interest" description="Disordered" evidence="1">
    <location>
        <begin position="384"/>
        <end position="419"/>
    </location>
</feature>
<gene>
    <name evidence="3" type="ORF">RI543_000140</name>
</gene>
<dbReference type="SUPFAM" id="SSF48464">
    <property type="entry name" value="ENTH/VHS domain"/>
    <property type="match status" value="1"/>
</dbReference>
<organism evidence="3 4">
    <name type="scientific">Arxiozyma heterogenica</name>
    <dbReference type="NCBI Taxonomy" id="278026"/>
    <lineage>
        <taxon>Eukaryota</taxon>
        <taxon>Fungi</taxon>
        <taxon>Dikarya</taxon>
        <taxon>Ascomycota</taxon>
        <taxon>Saccharomycotina</taxon>
        <taxon>Saccharomycetes</taxon>
        <taxon>Saccharomycetales</taxon>
        <taxon>Saccharomycetaceae</taxon>
        <taxon>Arxiozyma</taxon>
    </lineage>
</organism>
<evidence type="ECO:0000256" key="1">
    <source>
        <dbReference type="SAM" id="MobiDB-lite"/>
    </source>
</evidence>
<dbReference type="Pfam" id="PF00790">
    <property type="entry name" value="VHS"/>
    <property type="match status" value="1"/>
</dbReference>
<accession>A0AAN7W6A6</accession>